<name>A0ABZ2UTG3_9CYAN</name>
<dbReference type="CDD" id="cd14014">
    <property type="entry name" value="STKc_PknB_like"/>
    <property type="match status" value="1"/>
</dbReference>
<feature type="domain" description="Protein kinase" evidence="7">
    <location>
        <begin position="169"/>
        <end position="448"/>
    </location>
</feature>
<dbReference type="InterPro" id="IPR000719">
    <property type="entry name" value="Prot_kinase_dom"/>
</dbReference>
<dbReference type="Gene3D" id="1.10.510.10">
    <property type="entry name" value="Transferase(Phosphotransferase) domain 1"/>
    <property type="match status" value="1"/>
</dbReference>
<evidence type="ECO:0000259" key="7">
    <source>
        <dbReference type="PROSITE" id="PS50011"/>
    </source>
</evidence>
<protein>
    <recommendedName>
        <fullName evidence="1">non-specific serine/threonine protein kinase</fullName>
        <ecNumber evidence="1">2.7.11.1</ecNumber>
    </recommendedName>
</protein>
<dbReference type="PROSITE" id="PS50006">
    <property type="entry name" value="FHA_DOMAIN"/>
    <property type="match status" value="1"/>
</dbReference>
<evidence type="ECO:0000313" key="9">
    <source>
        <dbReference type="Proteomes" id="UP001483337"/>
    </source>
</evidence>
<keyword evidence="3" id="KW-0547">Nucleotide-binding</keyword>
<dbReference type="PANTHER" id="PTHR43671:SF13">
    <property type="entry name" value="SERINE_THREONINE-PROTEIN KINASE NEK2"/>
    <property type="match status" value="1"/>
</dbReference>
<dbReference type="RefSeq" id="WP_353931184.1">
    <property type="nucleotide sequence ID" value="NZ_CP150886.1"/>
</dbReference>
<keyword evidence="5" id="KW-0067">ATP-binding</keyword>
<dbReference type="EMBL" id="CP150886">
    <property type="protein sequence ID" value="WZB88276.1"/>
    <property type="molecule type" value="Genomic_DNA"/>
</dbReference>
<evidence type="ECO:0000256" key="4">
    <source>
        <dbReference type="ARBA" id="ARBA00022777"/>
    </source>
</evidence>
<dbReference type="PROSITE" id="PS00108">
    <property type="entry name" value="PROTEIN_KINASE_ST"/>
    <property type="match status" value="1"/>
</dbReference>
<reference evidence="8 9" key="1">
    <citation type="submission" date="2024-04" db="EMBL/GenBank/DDBJ databases">
        <title>Okeanomitos corallinicola gen. &amp; sp. nov. (Nostocales, Cyanobacteria), a new toxic marine heterocyst-forming cyanobacterium from a coral reef.</title>
        <authorList>
            <person name="Li H."/>
            <person name="Li R."/>
            <person name="Kang J."/>
            <person name="Hii K.S."/>
            <person name="Mohamed H.F."/>
            <person name="Xu X."/>
            <person name="Luo Z."/>
        </authorList>
    </citation>
    <scope>NUCLEOTIDE SEQUENCE [LARGE SCALE GENOMIC DNA]</scope>
    <source>
        <strain evidence="8 9">TIOX110</strain>
    </source>
</reference>
<sequence>MPPTVTLTITTGKLSGKQYIFDNRSTCIIGRNDDCNLQIADNIDMKISRYHCLLDINPPEIRIRDLGSLNGTYINGKIIGQRKSEETPEAAAKIVFPEYDLTNNDQVQIGDIIFDIGVEQEIEKQKTPNIPIPAENKPENKKPHIFNIIQNLFNLASQGNQNLKVISNYQIIKSLGEGGCGEVFLAQHQKTKQLVALKIMLPAVAATEKGVRMFLRETENSKYLQHPNVVQLLDYGFAENTFFFTMEYCEGGDVWDLMEKLGGSLPVNIAVDITLQILDGLIYAHNVEVPYVRLADGRLGKGKGLVHRDLKPNNIFITKINGKMVVKIGDYGLAKAFDLAGLSGQTFTGAKMGTPLFMPRQQVLDFKHSLPEVDVWASAACLYNMLTGKFPRDFDRHPWASILNNHPVPIHQRDHSIPEKLAEVIDLALTEKPQIYFQTALEFKEALLKAV</sequence>
<accession>A0ABZ2UTG3</accession>
<dbReference type="Proteomes" id="UP001483337">
    <property type="component" value="Chromosome"/>
</dbReference>
<evidence type="ECO:0000259" key="6">
    <source>
        <dbReference type="PROSITE" id="PS50006"/>
    </source>
</evidence>
<dbReference type="Pfam" id="PF00498">
    <property type="entry name" value="FHA"/>
    <property type="match status" value="1"/>
</dbReference>
<dbReference type="Gene3D" id="2.60.200.20">
    <property type="match status" value="1"/>
</dbReference>
<dbReference type="InterPro" id="IPR000253">
    <property type="entry name" value="FHA_dom"/>
</dbReference>
<organism evidence="8 9">
    <name type="scientific">Okeanomitos corallinicola TIOX110</name>
    <dbReference type="NCBI Taxonomy" id="3133117"/>
    <lineage>
        <taxon>Bacteria</taxon>
        <taxon>Bacillati</taxon>
        <taxon>Cyanobacteriota</taxon>
        <taxon>Cyanophyceae</taxon>
        <taxon>Nostocales</taxon>
        <taxon>Aphanizomenonaceae</taxon>
        <taxon>Okeanomitos</taxon>
    </lineage>
</organism>
<keyword evidence="9" id="KW-1185">Reference proteome</keyword>
<dbReference type="InterPro" id="IPR008984">
    <property type="entry name" value="SMAD_FHA_dom_sf"/>
</dbReference>
<keyword evidence="4 8" id="KW-0418">Kinase</keyword>
<dbReference type="SMART" id="SM00240">
    <property type="entry name" value="FHA"/>
    <property type="match status" value="1"/>
</dbReference>
<dbReference type="InterPro" id="IPR050660">
    <property type="entry name" value="NEK_Ser/Thr_kinase"/>
</dbReference>
<evidence type="ECO:0000256" key="2">
    <source>
        <dbReference type="ARBA" id="ARBA00022679"/>
    </source>
</evidence>
<dbReference type="SUPFAM" id="SSF49879">
    <property type="entry name" value="SMAD/FHA domain"/>
    <property type="match status" value="1"/>
</dbReference>
<dbReference type="SMART" id="SM00220">
    <property type="entry name" value="S_TKc"/>
    <property type="match status" value="1"/>
</dbReference>
<evidence type="ECO:0000256" key="3">
    <source>
        <dbReference type="ARBA" id="ARBA00022741"/>
    </source>
</evidence>
<dbReference type="PANTHER" id="PTHR43671">
    <property type="entry name" value="SERINE/THREONINE-PROTEIN KINASE NEK"/>
    <property type="match status" value="1"/>
</dbReference>
<proteinExistence type="predicted"/>
<keyword evidence="2" id="KW-0808">Transferase</keyword>
<evidence type="ECO:0000256" key="5">
    <source>
        <dbReference type="ARBA" id="ARBA00022840"/>
    </source>
</evidence>
<evidence type="ECO:0000256" key="1">
    <source>
        <dbReference type="ARBA" id="ARBA00012513"/>
    </source>
</evidence>
<dbReference type="InterPro" id="IPR008271">
    <property type="entry name" value="Ser/Thr_kinase_AS"/>
</dbReference>
<evidence type="ECO:0000313" key="8">
    <source>
        <dbReference type="EMBL" id="WZB88276.1"/>
    </source>
</evidence>
<dbReference type="EC" id="2.7.11.1" evidence="1"/>
<dbReference type="GO" id="GO:0016301">
    <property type="term" value="F:kinase activity"/>
    <property type="evidence" value="ECO:0007669"/>
    <property type="project" value="UniProtKB-KW"/>
</dbReference>
<dbReference type="SUPFAM" id="SSF56112">
    <property type="entry name" value="Protein kinase-like (PK-like)"/>
    <property type="match status" value="1"/>
</dbReference>
<dbReference type="InterPro" id="IPR011009">
    <property type="entry name" value="Kinase-like_dom_sf"/>
</dbReference>
<dbReference type="Pfam" id="PF00069">
    <property type="entry name" value="Pkinase"/>
    <property type="match status" value="1"/>
</dbReference>
<gene>
    <name evidence="8" type="ORF">WJM97_00795</name>
</gene>
<dbReference type="PROSITE" id="PS50011">
    <property type="entry name" value="PROTEIN_KINASE_DOM"/>
    <property type="match status" value="1"/>
</dbReference>
<feature type="domain" description="FHA" evidence="6">
    <location>
        <begin position="27"/>
        <end position="79"/>
    </location>
</feature>